<dbReference type="PANTHER" id="PTHR30146:SF109">
    <property type="entry name" value="HTH-TYPE TRANSCRIPTIONAL REGULATOR GALS"/>
    <property type="match status" value="1"/>
</dbReference>
<accession>A0A7W5P7F6</accession>
<dbReference type="AlphaFoldDB" id="A0A7W5P7F6"/>
<dbReference type="GO" id="GO:0000976">
    <property type="term" value="F:transcription cis-regulatory region binding"/>
    <property type="evidence" value="ECO:0007669"/>
    <property type="project" value="TreeGrafter"/>
</dbReference>
<dbReference type="PROSITE" id="PS50932">
    <property type="entry name" value="HTH_LACI_2"/>
    <property type="match status" value="1"/>
</dbReference>
<dbReference type="Gene3D" id="3.40.50.2300">
    <property type="match status" value="2"/>
</dbReference>
<dbReference type="CDD" id="cd01574">
    <property type="entry name" value="PBP1_LacI"/>
    <property type="match status" value="1"/>
</dbReference>
<dbReference type="EMBL" id="JACHZG010000001">
    <property type="protein sequence ID" value="MBB3327530.1"/>
    <property type="molecule type" value="Genomic_DNA"/>
</dbReference>
<keyword evidence="1" id="KW-0805">Transcription regulation</keyword>
<dbReference type="RefSeq" id="WP_183338825.1">
    <property type="nucleotide sequence ID" value="NZ_JACHZG010000001.1"/>
</dbReference>
<dbReference type="SMART" id="SM00354">
    <property type="entry name" value="HTH_LACI"/>
    <property type="match status" value="1"/>
</dbReference>
<evidence type="ECO:0000256" key="3">
    <source>
        <dbReference type="ARBA" id="ARBA00023163"/>
    </source>
</evidence>
<dbReference type="CDD" id="cd01392">
    <property type="entry name" value="HTH_LacI"/>
    <property type="match status" value="1"/>
</dbReference>
<evidence type="ECO:0000313" key="6">
    <source>
        <dbReference type="Proteomes" id="UP000565572"/>
    </source>
</evidence>
<keyword evidence="2 5" id="KW-0238">DNA-binding</keyword>
<comment type="caution">
    <text evidence="5">The sequence shown here is derived from an EMBL/GenBank/DDBJ whole genome shotgun (WGS) entry which is preliminary data.</text>
</comment>
<sequence length="340" mass="35433">MGPGEQTSGPARLVDVAREAGVSLPSVTRVLHGSAPVSDAMRDRVLAAVATLNYHPNQAARALKIGSSSVISVVLSETTRHGYAATLQGVEEAARTAGYSVLIVIVEDESPGAARRAVDLSVAHSAAGVVVLEFDRAGENVLGLVPRDLATVSVGSADPRPRDAPHAYIDDHLGARDAVHHLLDLGHETVHMVAIPGRGQPSARVAGWAEALAGRGAPRGLLLQAAWGPESGYAAAQRLLDDEATVTAVLCGNDELAFGVIRGLQDAGREVPGQVSVVGFDDIPLARFWAPALTTVRQDFVALGHRSFALLHARLEDRPVASTARAEAPLVVRQSSGPPP</sequence>
<evidence type="ECO:0000259" key="4">
    <source>
        <dbReference type="PROSITE" id="PS50932"/>
    </source>
</evidence>
<dbReference type="InterPro" id="IPR000843">
    <property type="entry name" value="HTH_LacI"/>
</dbReference>
<dbReference type="Proteomes" id="UP000565572">
    <property type="component" value="Unassembled WGS sequence"/>
</dbReference>
<dbReference type="PROSITE" id="PS00356">
    <property type="entry name" value="HTH_LACI_1"/>
    <property type="match status" value="1"/>
</dbReference>
<feature type="domain" description="HTH lacI-type" evidence="4">
    <location>
        <begin position="11"/>
        <end position="65"/>
    </location>
</feature>
<dbReference type="Pfam" id="PF13377">
    <property type="entry name" value="Peripla_BP_3"/>
    <property type="match status" value="1"/>
</dbReference>
<keyword evidence="6" id="KW-1185">Reference proteome</keyword>
<organism evidence="5 6">
    <name type="scientific">Microlunatus antarcticus</name>
    <dbReference type="NCBI Taxonomy" id="53388"/>
    <lineage>
        <taxon>Bacteria</taxon>
        <taxon>Bacillati</taxon>
        <taxon>Actinomycetota</taxon>
        <taxon>Actinomycetes</taxon>
        <taxon>Propionibacteriales</taxon>
        <taxon>Propionibacteriaceae</taxon>
        <taxon>Microlunatus</taxon>
    </lineage>
</organism>
<reference evidence="5 6" key="1">
    <citation type="submission" date="2020-08" db="EMBL/GenBank/DDBJ databases">
        <title>Sequencing the genomes of 1000 actinobacteria strains.</title>
        <authorList>
            <person name="Klenk H.-P."/>
        </authorList>
    </citation>
    <scope>NUCLEOTIDE SEQUENCE [LARGE SCALE GENOMIC DNA]</scope>
    <source>
        <strain evidence="5 6">DSM 11053</strain>
    </source>
</reference>
<dbReference type="InterPro" id="IPR046335">
    <property type="entry name" value="LacI/GalR-like_sensor"/>
</dbReference>
<dbReference type="Pfam" id="PF00356">
    <property type="entry name" value="LacI"/>
    <property type="match status" value="1"/>
</dbReference>
<dbReference type="Gene3D" id="1.10.260.40">
    <property type="entry name" value="lambda repressor-like DNA-binding domains"/>
    <property type="match status" value="1"/>
</dbReference>
<dbReference type="InterPro" id="IPR010982">
    <property type="entry name" value="Lambda_DNA-bd_dom_sf"/>
</dbReference>
<name>A0A7W5P7F6_9ACTN</name>
<proteinExistence type="predicted"/>
<dbReference type="GO" id="GO:0003700">
    <property type="term" value="F:DNA-binding transcription factor activity"/>
    <property type="evidence" value="ECO:0007669"/>
    <property type="project" value="TreeGrafter"/>
</dbReference>
<dbReference type="InterPro" id="IPR028082">
    <property type="entry name" value="Peripla_BP_I"/>
</dbReference>
<gene>
    <name evidence="5" type="ORF">FHX39_002474</name>
</gene>
<keyword evidence="3" id="KW-0804">Transcription</keyword>
<dbReference type="PANTHER" id="PTHR30146">
    <property type="entry name" value="LACI-RELATED TRANSCRIPTIONAL REPRESSOR"/>
    <property type="match status" value="1"/>
</dbReference>
<protein>
    <submittedName>
        <fullName evidence="5">DNA-binding LacI/PurR family transcriptional regulator</fullName>
    </submittedName>
</protein>
<evidence type="ECO:0000256" key="1">
    <source>
        <dbReference type="ARBA" id="ARBA00023015"/>
    </source>
</evidence>
<dbReference type="SUPFAM" id="SSF53822">
    <property type="entry name" value="Periplasmic binding protein-like I"/>
    <property type="match status" value="1"/>
</dbReference>
<evidence type="ECO:0000313" key="5">
    <source>
        <dbReference type="EMBL" id="MBB3327530.1"/>
    </source>
</evidence>
<evidence type="ECO:0000256" key="2">
    <source>
        <dbReference type="ARBA" id="ARBA00023125"/>
    </source>
</evidence>
<dbReference type="SUPFAM" id="SSF47413">
    <property type="entry name" value="lambda repressor-like DNA-binding domains"/>
    <property type="match status" value="1"/>
</dbReference>